<dbReference type="Pfam" id="PF02826">
    <property type="entry name" value="2-Hacid_dh_C"/>
    <property type="match status" value="1"/>
</dbReference>
<organism evidence="5 6">
    <name type="scientific">Aspergillus sydowii CBS 593.65</name>
    <dbReference type="NCBI Taxonomy" id="1036612"/>
    <lineage>
        <taxon>Eukaryota</taxon>
        <taxon>Fungi</taxon>
        <taxon>Dikarya</taxon>
        <taxon>Ascomycota</taxon>
        <taxon>Pezizomycotina</taxon>
        <taxon>Eurotiomycetes</taxon>
        <taxon>Eurotiomycetidae</taxon>
        <taxon>Eurotiales</taxon>
        <taxon>Aspergillaceae</taxon>
        <taxon>Aspergillus</taxon>
        <taxon>Aspergillus subgen. Nidulantes</taxon>
    </lineage>
</organism>
<accession>A0A1L9TBD5</accession>
<dbReference type="EMBL" id="KV878590">
    <property type="protein sequence ID" value="OJJ56716.1"/>
    <property type="molecule type" value="Genomic_DNA"/>
</dbReference>
<dbReference type="GO" id="GO:0016618">
    <property type="term" value="F:hydroxypyruvate reductase [NAD(P)H] activity"/>
    <property type="evidence" value="ECO:0007669"/>
    <property type="project" value="TreeGrafter"/>
</dbReference>
<comment type="similarity">
    <text evidence="1">Belongs to the D-isomer specific 2-hydroxyacid dehydrogenase family.</text>
</comment>
<dbReference type="CDD" id="cd12168">
    <property type="entry name" value="Mand_dh_like"/>
    <property type="match status" value="1"/>
</dbReference>
<dbReference type="SUPFAM" id="SSF51735">
    <property type="entry name" value="NAD(P)-binding Rossmann-fold domains"/>
    <property type="match status" value="1"/>
</dbReference>
<reference evidence="6" key="1">
    <citation type="journal article" date="2017" name="Genome Biol.">
        <title>Comparative genomics reveals high biological diversity and specific adaptations in the industrially and medically important fungal genus Aspergillus.</title>
        <authorList>
            <person name="de Vries R.P."/>
            <person name="Riley R."/>
            <person name="Wiebenga A."/>
            <person name="Aguilar-Osorio G."/>
            <person name="Amillis S."/>
            <person name="Uchima C.A."/>
            <person name="Anderluh G."/>
            <person name="Asadollahi M."/>
            <person name="Askin M."/>
            <person name="Barry K."/>
            <person name="Battaglia E."/>
            <person name="Bayram O."/>
            <person name="Benocci T."/>
            <person name="Braus-Stromeyer S.A."/>
            <person name="Caldana C."/>
            <person name="Canovas D."/>
            <person name="Cerqueira G.C."/>
            <person name="Chen F."/>
            <person name="Chen W."/>
            <person name="Choi C."/>
            <person name="Clum A."/>
            <person name="Dos Santos R.A."/>
            <person name="Damasio A.R."/>
            <person name="Diallinas G."/>
            <person name="Emri T."/>
            <person name="Fekete E."/>
            <person name="Flipphi M."/>
            <person name="Freyberg S."/>
            <person name="Gallo A."/>
            <person name="Gournas C."/>
            <person name="Habgood R."/>
            <person name="Hainaut M."/>
            <person name="Harispe M.L."/>
            <person name="Henrissat B."/>
            <person name="Hilden K.S."/>
            <person name="Hope R."/>
            <person name="Hossain A."/>
            <person name="Karabika E."/>
            <person name="Karaffa L."/>
            <person name="Karanyi Z."/>
            <person name="Krasevec N."/>
            <person name="Kuo A."/>
            <person name="Kusch H."/>
            <person name="LaButti K."/>
            <person name="Lagendijk E.L."/>
            <person name="Lapidus A."/>
            <person name="Levasseur A."/>
            <person name="Lindquist E."/>
            <person name="Lipzen A."/>
            <person name="Logrieco A.F."/>
            <person name="MacCabe A."/>
            <person name="Maekelae M.R."/>
            <person name="Malavazi I."/>
            <person name="Melin P."/>
            <person name="Meyer V."/>
            <person name="Mielnichuk N."/>
            <person name="Miskei M."/>
            <person name="Molnar A.P."/>
            <person name="Mule G."/>
            <person name="Ngan C.Y."/>
            <person name="Orejas M."/>
            <person name="Orosz E."/>
            <person name="Ouedraogo J.P."/>
            <person name="Overkamp K.M."/>
            <person name="Park H.-S."/>
            <person name="Perrone G."/>
            <person name="Piumi F."/>
            <person name="Punt P.J."/>
            <person name="Ram A.F."/>
            <person name="Ramon A."/>
            <person name="Rauscher S."/>
            <person name="Record E."/>
            <person name="Riano-Pachon D.M."/>
            <person name="Robert V."/>
            <person name="Roehrig J."/>
            <person name="Ruller R."/>
            <person name="Salamov A."/>
            <person name="Salih N.S."/>
            <person name="Samson R.A."/>
            <person name="Sandor E."/>
            <person name="Sanguinetti M."/>
            <person name="Schuetze T."/>
            <person name="Sepcic K."/>
            <person name="Shelest E."/>
            <person name="Sherlock G."/>
            <person name="Sophianopoulou V."/>
            <person name="Squina F.M."/>
            <person name="Sun H."/>
            <person name="Susca A."/>
            <person name="Todd R.B."/>
            <person name="Tsang A."/>
            <person name="Unkles S.E."/>
            <person name="van de Wiele N."/>
            <person name="van Rossen-Uffink D."/>
            <person name="Oliveira J.V."/>
            <person name="Vesth T.C."/>
            <person name="Visser J."/>
            <person name="Yu J.-H."/>
            <person name="Zhou M."/>
            <person name="Andersen M.R."/>
            <person name="Archer D.B."/>
            <person name="Baker S.E."/>
            <person name="Benoit I."/>
            <person name="Brakhage A.A."/>
            <person name="Braus G.H."/>
            <person name="Fischer R."/>
            <person name="Frisvad J.C."/>
            <person name="Goldman G.H."/>
            <person name="Houbraken J."/>
            <person name="Oakley B."/>
            <person name="Pocsi I."/>
            <person name="Scazzocchio C."/>
            <person name="Seiboth B."/>
            <person name="vanKuyk P.A."/>
            <person name="Wortman J."/>
            <person name="Dyer P.S."/>
            <person name="Grigoriev I.V."/>
        </authorList>
    </citation>
    <scope>NUCLEOTIDE SEQUENCE [LARGE SCALE GENOMIC DNA]</scope>
    <source>
        <strain evidence="6">CBS 593.65</strain>
    </source>
</reference>
<dbReference type="STRING" id="1036612.A0A1L9TBD5"/>
<evidence type="ECO:0000256" key="3">
    <source>
        <dbReference type="ARBA" id="ARBA00023027"/>
    </source>
</evidence>
<dbReference type="AlphaFoldDB" id="A0A1L9TBD5"/>
<feature type="domain" description="D-isomer specific 2-hydroxyacid dehydrogenase NAD-binding" evidence="4">
    <location>
        <begin position="171"/>
        <end position="353"/>
    </location>
</feature>
<dbReference type="SUPFAM" id="SSF52283">
    <property type="entry name" value="Formate/glycerate dehydrogenase catalytic domain-like"/>
    <property type="match status" value="1"/>
</dbReference>
<gene>
    <name evidence="5" type="ORF">ASPSYDRAFT_47991</name>
</gene>
<evidence type="ECO:0000256" key="1">
    <source>
        <dbReference type="ARBA" id="ARBA00005854"/>
    </source>
</evidence>
<protein>
    <recommendedName>
        <fullName evidence="4">D-isomer specific 2-hydroxyacid dehydrogenase NAD-binding domain-containing protein</fullName>
    </recommendedName>
</protein>
<keyword evidence="6" id="KW-1185">Reference proteome</keyword>
<dbReference type="InterPro" id="IPR006140">
    <property type="entry name" value="D-isomer_DH_NAD-bd"/>
</dbReference>
<dbReference type="PANTHER" id="PTHR10996">
    <property type="entry name" value="2-HYDROXYACID DEHYDROGENASE-RELATED"/>
    <property type="match status" value="1"/>
</dbReference>
<dbReference type="FunFam" id="3.40.50.720:FF:000203">
    <property type="entry name" value="D-3-phosphoglycerate dehydrogenase (SerA)"/>
    <property type="match status" value="1"/>
</dbReference>
<evidence type="ECO:0000313" key="5">
    <source>
        <dbReference type="EMBL" id="OJJ56716.1"/>
    </source>
</evidence>
<dbReference type="Gene3D" id="3.40.50.720">
    <property type="entry name" value="NAD(P)-binding Rossmann-like Domain"/>
    <property type="match status" value="2"/>
</dbReference>
<proteinExistence type="inferred from homology"/>
<dbReference type="Proteomes" id="UP000184356">
    <property type="component" value="Unassembled WGS sequence"/>
</dbReference>
<dbReference type="RefSeq" id="XP_040700522.1">
    <property type="nucleotide sequence ID" value="XM_040847548.1"/>
</dbReference>
<dbReference type="OrthoDB" id="9991913at2759"/>
<dbReference type="PANTHER" id="PTHR10996:SF281">
    <property type="entry name" value="D-ISOMER SPECIFIC 2-HYDROXYACID DEHYDROGENASE NAD-BINDING DOMAIN-CONTAINING PROTEIN-RELATED"/>
    <property type="match status" value="1"/>
</dbReference>
<name>A0A1L9TBD5_9EURO</name>
<keyword evidence="3" id="KW-0520">NAD</keyword>
<dbReference type="GO" id="GO:0030267">
    <property type="term" value="F:glyoxylate reductase (NADPH) activity"/>
    <property type="evidence" value="ECO:0007669"/>
    <property type="project" value="TreeGrafter"/>
</dbReference>
<dbReference type="InterPro" id="IPR029753">
    <property type="entry name" value="D-isomer_DH_CS"/>
</dbReference>
<dbReference type="PROSITE" id="PS00671">
    <property type="entry name" value="D_2_HYDROXYACID_DH_3"/>
    <property type="match status" value="1"/>
</dbReference>
<dbReference type="InterPro" id="IPR036291">
    <property type="entry name" value="NAD(P)-bd_dom_sf"/>
</dbReference>
<dbReference type="GO" id="GO:0005829">
    <property type="term" value="C:cytosol"/>
    <property type="evidence" value="ECO:0007669"/>
    <property type="project" value="TreeGrafter"/>
</dbReference>
<evidence type="ECO:0000256" key="2">
    <source>
        <dbReference type="ARBA" id="ARBA00023002"/>
    </source>
</evidence>
<dbReference type="GO" id="GO:0051287">
    <property type="term" value="F:NAD binding"/>
    <property type="evidence" value="ECO:0007669"/>
    <property type="project" value="InterPro"/>
</dbReference>
<dbReference type="InterPro" id="IPR050223">
    <property type="entry name" value="D-isomer_2-hydroxyacid_DH"/>
</dbReference>
<evidence type="ECO:0000313" key="6">
    <source>
        <dbReference type="Proteomes" id="UP000184356"/>
    </source>
</evidence>
<keyword evidence="2" id="KW-0560">Oxidoreductase</keyword>
<dbReference type="VEuPathDB" id="FungiDB:ASPSYDRAFT_47991"/>
<evidence type="ECO:0000259" key="4">
    <source>
        <dbReference type="Pfam" id="PF02826"/>
    </source>
</evidence>
<sequence length="402" mass="44446">MWDAGELSVSTELRLQLHRSLSDLSDLTIAFPSSCTRCIASTRFQLTMAKPTVLHLGDAIKYNHDFYNTDFLARFNVVRNDALDRPSFIQALKEKRYGDFVAIFRPFFQTGGEMGQWDDELIGLLPDSVRIFASAGAGFNWADVEALGRRGIWYANGAGASDEAVSDTTLYMILSVFRNFTRAQLAARTADPEVFTATHKLIATISQNPHGHVLGLVGLGNISKKVARKAQAIGMSVHYFDVIRQKPEVEQSLDVKYHDTLESLLKVSDCVSLHTPLNQHTRHMINSETLRIMKPGARLINTARGEIVEEEALIQALEEGSLSAAGLDVHYYEPQVSPRLAAMENVTLTTHIGGGALNTRINFELNAMKNILATVGTQGELIGEPSTPVNAKYVLEYLKSHQ</sequence>
<dbReference type="GeneID" id="63763621"/>